<name>A0ABW5RVX3_9BACI</name>
<keyword evidence="2" id="KW-0812">Transmembrane</keyword>
<accession>A0ABW5RVX3</accession>
<protein>
    <submittedName>
        <fullName evidence="3">DUF3951 domain-containing protein</fullName>
    </submittedName>
</protein>
<comment type="caution">
    <text evidence="3">The sequence shown here is derived from an EMBL/GenBank/DDBJ whole genome shotgun (WGS) entry which is preliminary data.</text>
</comment>
<dbReference type="InterPro" id="IPR025028">
    <property type="entry name" value="DUF3951"/>
</dbReference>
<feature type="transmembrane region" description="Helical" evidence="2">
    <location>
        <begin position="6"/>
        <end position="27"/>
    </location>
</feature>
<dbReference type="Pfam" id="PF13131">
    <property type="entry name" value="DUF3951"/>
    <property type="match status" value="1"/>
</dbReference>
<evidence type="ECO:0000313" key="4">
    <source>
        <dbReference type="Proteomes" id="UP001597506"/>
    </source>
</evidence>
<keyword evidence="4" id="KW-1185">Reference proteome</keyword>
<reference evidence="4" key="1">
    <citation type="journal article" date="2019" name="Int. J. Syst. Evol. Microbiol.">
        <title>The Global Catalogue of Microorganisms (GCM) 10K type strain sequencing project: providing services to taxonomists for standard genome sequencing and annotation.</title>
        <authorList>
            <consortium name="The Broad Institute Genomics Platform"/>
            <consortium name="The Broad Institute Genome Sequencing Center for Infectious Disease"/>
            <person name="Wu L."/>
            <person name="Ma J."/>
        </authorList>
    </citation>
    <scope>NUCLEOTIDE SEQUENCE [LARGE SCALE GENOMIC DNA]</scope>
    <source>
        <strain evidence="4">KCTC 3913</strain>
    </source>
</reference>
<dbReference type="EMBL" id="JBHUMF010000031">
    <property type="protein sequence ID" value="MFD2681742.1"/>
    <property type="molecule type" value="Genomic_DNA"/>
</dbReference>
<organism evidence="3 4">
    <name type="scientific">Bacillus seohaeanensis</name>
    <dbReference type="NCBI Taxonomy" id="284580"/>
    <lineage>
        <taxon>Bacteria</taxon>
        <taxon>Bacillati</taxon>
        <taxon>Bacillota</taxon>
        <taxon>Bacilli</taxon>
        <taxon>Bacillales</taxon>
        <taxon>Bacillaceae</taxon>
        <taxon>Bacillus</taxon>
    </lineage>
</organism>
<gene>
    <name evidence="3" type="ORF">ACFSUL_13460</name>
</gene>
<feature type="compositionally biased region" description="Acidic residues" evidence="1">
    <location>
        <begin position="55"/>
        <end position="66"/>
    </location>
</feature>
<evidence type="ECO:0000256" key="2">
    <source>
        <dbReference type="SAM" id="Phobius"/>
    </source>
</evidence>
<keyword evidence="2" id="KW-0472">Membrane</keyword>
<proteinExistence type="predicted"/>
<dbReference type="RefSeq" id="WP_071411869.1">
    <property type="nucleotide sequence ID" value="NZ_JBHUMF010000031.1"/>
</dbReference>
<sequence length="73" mass="8676">MQVFMLLVSFFTLAVVCLIGLVVYKIIKNKTFPDNYYTPFDYITTQVPTEFHEEKEEEKEKDDEFGDDKNKNK</sequence>
<keyword evidence="2" id="KW-1133">Transmembrane helix</keyword>
<evidence type="ECO:0000256" key="1">
    <source>
        <dbReference type="SAM" id="MobiDB-lite"/>
    </source>
</evidence>
<feature type="region of interest" description="Disordered" evidence="1">
    <location>
        <begin position="51"/>
        <end position="73"/>
    </location>
</feature>
<evidence type="ECO:0000313" key="3">
    <source>
        <dbReference type="EMBL" id="MFD2681742.1"/>
    </source>
</evidence>
<dbReference type="Proteomes" id="UP001597506">
    <property type="component" value="Unassembled WGS sequence"/>
</dbReference>